<keyword evidence="1" id="KW-1185">Reference proteome</keyword>
<dbReference type="Proteomes" id="UP000504606">
    <property type="component" value="Unplaced"/>
</dbReference>
<reference evidence="2" key="1">
    <citation type="submission" date="2025-08" db="UniProtKB">
        <authorList>
            <consortium name="RefSeq"/>
        </authorList>
    </citation>
    <scope>IDENTIFICATION</scope>
    <source>
        <tissue evidence="2">Whole organism</tissue>
    </source>
</reference>
<organism evidence="1 2">
    <name type="scientific">Frankliniella occidentalis</name>
    <name type="common">Western flower thrips</name>
    <name type="synonym">Euthrips occidentalis</name>
    <dbReference type="NCBI Taxonomy" id="133901"/>
    <lineage>
        <taxon>Eukaryota</taxon>
        <taxon>Metazoa</taxon>
        <taxon>Ecdysozoa</taxon>
        <taxon>Arthropoda</taxon>
        <taxon>Hexapoda</taxon>
        <taxon>Insecta</taxon>
        <taxon>Pterygota</taxon>
        <taxon>Neoptera</taxon>
        <taxon>Paraneoptera</taxon>
        <taxon>Thysanoptera</taxon>
        <taxon>Terebrantia</taxon>
        <taxon>Thripoidea</taxon>
        <taxon>Thripidae</taxon>
        <taxon>Frankliniella</taxon>
    </lineage>
</organism>
<dbReference type="RefSeq" id="XP_026276088.1">
    <property type="nucleotide sequence ID" value="XM_026420303.2"/>
</dbReference>
<dbReference type="KEGG" id="foc:113204923"/>
<evidence type="ECO:0000313" key="1">
    <source>
        <dbReference type="Proteomes" id="UP000504606"/>
    </source>
</evidence>
<dbReference type="GeneID" id="113204923"/>
<dbReference type="OrthoDB" id="8194073at2759"/>
<evidence type="ECO:0000313" key="2">
    <source>
        <dbReference type="RefSeq" id="XP_026276088.1"/>
    </source>
</evidence>
<sequence>MARNSEKNYGRLNRLWLEKQGVKTEKRPKLSVLKTSDEISYWLPSIKNELDFVLKQTEVPCYTEKKIEDYRDRIRYLEAEYKAFVRKLHKVNGTLKTTPWTARPYEKRSVACSIHIPVLHPVDTDSGSQCLNPLETPVLLHDHLYEDGECDKGRESSCTSSAANDEKPLEFNVMSSSSLRYPLQAPTMEHFTSSTSTNILGLDYSSSDEDS</sequence>
<accession>A0A6J1S616</accession>
<proteinExistence type="predicted"/>
<gene>
    <name evidence="2" type="primary">LOC113204923</name>
</gene>
<dbReference type="AlphaFoldDB" id="A0A6J1S616"/>
<protein>
    <submittedName>
        <fullName evidence="2">Uncharacterized protein LOC113204923 isoform X1</fullName>
    </submittedName>
</protein>
<name>A0A6J1S616_FRAOC</name>